<evidence type="ECO:0000313" key="1">
    <source>
        <dbReference type="EMBL" id="MPM16315.1"/>
    </source>
</evidence>
<sequence>MGLRCNARKAAAKEAGVPLETIESAEDVDIVMPKFFAFVGEDILVSTGALGNQAKLISRAARYAGMKEIKNEFYDLLDLAADTSREFDLANNTREYLLSHFAISEGKDARQKAQSKAL</sequence>
<gene>
    <name evidence="1" type="ORF">SDC9_62693</name>
</gene>
<protein>
    <submittedName>
        <fullName evidence="1">Uncharacterized protein</fullName>
    </submittedName>
</protein>
<dbReference type="AlphaFoldDB" id="A0A644XJG5"/>
<accession>A0A644XJG5</accession>
<reference evidence="1" key="1">
    <citation type="submission" date="2019-08" db="EMBL/GenBank/DDBJ databases">
        <authorList>
            <person name="Kucharzyk K."/>
            <person name="Murdoch R.W."/>
            <person name="Higgins S."/>
            <person name="Loffler F."/>
        </authorList>
    </citation>
    <scope>NUCLEOTIDE SEQUENCE</scope>
</reference>
<proteinExistence type="predicted"/>
<dbReference type="EMBL" id="VSSQ01002589">
    <property type="protein sequence ID" value="MPM16315.1"/>
    <property type="molecule type" value="Genomic_DNA"/>
</dbReference>
<comment type="caution">
    <text evidence="1">The sequence shown here is derived from an EMBL/GenBank/DDBJ whole genome shotgun (WGS) entry which is preliminary data.</text>
</comment>
<name>A0A644XJG5_9ZZZZ</name>
<organism evidence="1">
    <name type="scientific">bioreactor metagenome</name>
    <dbReference type="NCBI Taxonomy" id="1076179"/>
    <lineage>
        <taxon>unclassified sequences</taxon>
        <taxon>metagenomes</taxon>
        <taxon>ecological metagenomes</taxon>
    </lineage>
</organism>